<dbReference type="HOGENOM" id="CLU_037628_6_3_5"/>
<evidence type="ECO:0000256" key="2">
    <source>
        <dbReference type="ARBA" id="ARBA00023125"/>
    </source>
</evidence>
<dbReference type="AlphaFoldDB" id="A0A0A0HLD5"/>
<dbReference type="GO" id="GO:0003700">
    <property type="term" value="F:DNA-binding transcription factor activity"/>
    <property type="evidence" value="ECO:0007669"/>
    <property type="project" value="TreeGrafter"/>
</dbReference>
<evidence type="ECO:0000313" key="6">
    <source>
        <dbReference type="Proteomes" id="UP000030021"/>
    </source>
</evidence>
<dbReference type="Pfam" id="PF00356">
    <property type="entry name" value="LacI"/>
    <property type="match status" value="1"/>
</dbReference>
<dbReference type="InterPro" id="IPR001761">
    <property type="entry name" value="Peripla_BP/Lac1_sug-bd_dom"/>
</dbReference>
<protein>
    <submittedName>
        <fullName evidence="5">Transcriptional regulator, LacI family</fullName>
    </submittedName>
</protein>
<keyword evidence="3" id="KW-0804">Transcription</keyword>
<evidence type="ECO:0000256" key="3">
    <source>
        <dbReference type="ARBA" id="ARBA00023163"/>
    </source>
</evidence>
<evidence type="ECO:0000313" key="5">
    <source>
        <dbReference type="EMBL" id="KGM87736.1"/>
    </source>
</evidence>
<reference evidence="5 6" key="1">
    <citation type="submission" date="2013-01" db="EMBL/GenBank/DDBJ databases">
        <authorList>
            <person name="Fiebig A."/>
            <person name="Goeker M."/>
            <person name="Klenk H.-P.P."/>
        </authorList>
    </citation>
    <scope>NUCLEOTIDE SEQUENCE [LARGE SCALE GENOMIC DNA]</scope>
    <source>
        <strain evidence="5 6">DSM 17069</strain>
    </source>
</reference>
<dbReference type="Gene3D" id="3.40.50.2300">
    <property type="match status" value="2"/>
</dbReference>
<dbReference type="Pfam" id="PF00532">
    <property type="entry name" value="Peripla_BP_1"/>
    <property type="match status" value="1"/>
</dbReference>
<dbReference type="SMART" id="SM00354">
    <property type="entry name" value="HTH_LACI"/>
    <property type="match status" value="1"/>
</dbReference>
<sequence>MDQNAPDPPSRRPTLSQVAKAAGVSEITASRALRGGSAVAKTTRQKVERAAQALNYVPNRLAGTLAGGASRQVAVILPSLSNIVFADVLKGLETRLEDDGYHPILGISHYDATREEHLLHDLLSWRPAGLVLAPTSGNAATRALLQAAELPVVEVMDTDPDAADMAVGFSHRAAGRAMAHYLIGRGYRRMAYIGHDIATDFRALARLDGFKDGLTDAGHILSDTLILDGPSSVPLGREGLARMLDRTTPRPEAVFFSNDDMAVGGVFHCQTAGLSLPHDIALAGFNGLSIGQALPTPLTTIASNRERIGFVAADHILRRLKGERPSRITQIDFRLLPGSTA</sequence>
<dbReference type="STRING" id="215743.ROSMUCSMR3_03160"/>
<organism evidence="5 6">
    <name type="scientific">Roseovarius mucosus DSM 17069</name>
    <dbReference type="NCBI Taxonomy" id="1288298"/>
    <lineage>
        <taxon>Bacteria</taxon>
        <taxon>Pseudomonadati</taxon>
        <taxon>Pseudomonadota</taxon>
        <taxon>Alphaproteobacteria</taxon>
        <taxon>Rhodobacterales</taxon>
        <taxon>Roseobacteraceae</taxon>
        <taxon>Roseovarius</taxon>
    </lineage>
</organism>
<dbReference type="GO" id="GO:0000976">
    <property type="term" value="F:transcription cis-regulatory region binding"/>
    <property type="evidence" value="ECO:0007669"/>
    <property type="project" value="TreeGrafter"/>
</dbReference>
<dbReference type="SUPFAM" id="SSF47413">
    <property type="entry name" value="lambda repressor-like DNA-binding domains"/>
    <property type="match status" value="1"/>
</dbReference>
<dbReference type="InterPro" id="IPR010982">
    <property type="entry name" value="Lambda_DNA-bd_dom_sf"/>
</dbReference>
<proteinExistence type="predicted"/>
<dbReference type="PROSITE" id="PS50932">
    <property type="entry name" value="HTH_LACI_2"/>
    <property type="match status" value="1"/>
</dbReference>
<dbReference type="PATRIC" id="fig|1288298.3.peg.2486"/>
<keyword evidence="2" id="KW-0238">DNA-binding</keyword>
<accession>A0A0A0HLD5</accession>
<dbReference type="Gene3D" id="1.10.260.40">
    <property type="entry name" value="lambda repressor-like DNA-binding domains"/>
    <property type="match status" value="1"/>
</dbReference>
<dbReference type="EMBL" id="AONH01000013">
    <property type="protein sequence ID" value="KGM87736.1"/>
    <property type="molecule type" value="Genomic_DNA"/>
</dbReference>
<dbReference type="Proteomes" id="UP000030021">
    <property type="component" value="Unassembled WGS sequence"/>
</dbReference>
<dbReference type="PANTHER" id="PTHR30146">
    <property type="entry name" value="LACI-RELATED TRANSCRIPTIONAL REPRESSOR"/>
    <property type="match status" value="1"/>
</dbReference>
<comment type="caution">
    <text evidence="5">The sequence shown here is derived from an EMBL/GenBank/DDBJ whole genome shotgun (WGS) entry which is preliminary data.</text>
</comment>
<name>A0A0A0HLD5_9RHOB</name>
<dbReference type="PANTHER" id="PTHR30146:SF33">
    <property type="entry name" value="TRANSCRIPTIONAL REGULATOR"/>
    <property type="match status" value="1"/>
</dbReference>
<dbReference type="InterPro" id="IPR028082">
    <property type="entry name" value="Peripla_BP_I"/>
</dbReference>
<keyword evidence="1" id="KW-0805">Transcription regulation</keyword>
<evidence type="ECO:0000259" key="4">
    <source>
        <dbReference type="PROSITE" id="PS50932"/>
    </source>
</evidence>
<dbReference type="RefSeq" id="WP_037273702.1">
    <property type="nucleotide sequence ID" value="NZ_KN293980.1"/>
</dbReference>
<dbReference type="CDD" id="cd01575">
    <property type="entry name" value="PBP1_GntR"/>
    <property type="match status" value="1"/>
</dbReference>
<dbReference type="InterPro" id="IPR000843">
    <property type="entry name" value="HTH_LacI"/>
</dbReference>
<dbReference type="CDD" id="cd01392">
    <property type="entry name" value="HTH_LacI"/>
    <property type="match status" value="1"/>
</dbReference>
<feature type="domain" description="HTH lacI-type" evidence="4">
    <location>
        <begin position="13"/>
        <end position="67"/>
    </location>
</feature>
<dbReference type="SUPFAM" id="SSF53822">
    <property type="entry name" value="Periplasmic binding protein-like I"/>
    <property type="match status" value="1"/>
</dbReference>
<dbReference type="OrthoDB" id="7170131at2"/>
<dbReference type="eggNOG" id="COG1609">
    <property type="taxonomic scope" value="Bacteria"/>
</dbReference>
<evidence type="ECO:0000256" key="1">
    <source>
        <dbReference type="ARBA" id="ARBA00023015"/>
    </source>
</evidence>
<gene>
    <name evidence="5" type="ORF">rosmuc_02473</name>
</gene>